<accession>A0ABU2TZQ8</accession>
<protein>
    <submittedName>
        <fullName evidence="3">TIGR03086 family metal-binding protein</fullName>
    </submittedName>
</protein>
<dbReference type="InterPro" id="IPR024344">
    <property type="entry name" value="MDMPI_metal-binding"/>
</dbReference>
<feature type="region of interest" description="Disordered" evidence="1">
    <location>
        <begin position="292"/>
        <end position="319"/>
    </location>
</feature>
<dbReference type="InterPro" id="IPR034660">
    <property type="entry name" value="DinB/YfiT-like"/>
</dbReference>
<dbReference type="Pfam" id="PF11716">
    <property type="entry name" value="MDMPI_N"/>
    <property type="match status" value="1"/>
</dbReference>
<dbReference type="NCBIfam" id="TIGR03083">
    <property type="entry name" value="maleylpyruvate isomerase family mycothiol-dependent enzyme"/>
    <property type="match status" value="1"/>
</dbReference>
<evidence type="ECO:0000259" key="2">
    <source>
        <dbReference type="Pfam" id="PF11716"/>
    </source>
</evidence>
<evidence type="ECO:0000256" key="1">
    <source>
        <dbReference type="SAM" id="MobiDB-lite"/>
    </source>
</evidence>
<feature type="domain" description="Mycothiol-dependent maleylpyruvate isomerase metal-binding" evidence="2">
    <location>
        <begin position="143"/>
        <end position="257"/>
    </location>
</feature>
<dbReference type="InterPro" id="IPR017520">
    <property type="entry name" value="CHP03086"/>
</dbReference>
<dbReference type="NCBIfam" id="TIGR03086">
    <property type="entry name" value="TIGR03086 family metal-binding protein"/>
    <property type="match status" value="1"/>
</dbReference>
<dbReference type="Gene3D" id="1.20.120.450">
    <property type="entry name" value="dinb family like domain"/>
    <property type="match status" value="1"/>
</dbReference>
<evidence type="ECO:0000313" key="4">
    <source>
        <dbReference type="Proteomes" id="UP001183809"/>
    </source>
</evidence>
<dbReference type="CDD" id="cd07814">
    <property type="entry name" value="SRPBCC_CalC_Aha1-like"/>
    <property type="match status" value="1"/>
</dbReference>
<dbReference type="Gene3D" id="3.30.530.20">
    <property type="match status" value="1"/>
</dbReference>
<name>A0ABU2TZQ8_9ACTN</name>
<reference evidence="4" key="1">
    <citation type="submission" date="2023-07" db="EMBL/GenBank/DDBJ databases">
        <title>30 novel species of actinomycetes from the DSMZ collection.</title>
        <authorList>
            <person name="Nouioui I."/>
        </authorList>
    </citation>
    <scope>NUCLEOTIDE SEQUENCE [LARGE SCALE GENOMIC DNA]</scope>
    <source>
        <strain evidence="4">DSM 41699</strain>
    </source>
</reference>
<dbReference type="InterPro" id="IPR017517">
    <property type="entry name" value="Maleyloyr_isom"/>
</dbReference>
<comment type="caution">
    <text evidence="3">The sequence shown here is derived from an EMBL/GenBank/DDBJ whole genome shotgun (WGS) entry which is preliminary data.</text>
</comment>
<organism evidence="3 4">
    <name type="scientific">Streptomyces gibsoniae</name>
    <dbReference type="NCBI Taxonomy" id="3075529"/>
    <lineage>
        <taxon>Bacteria</taxon>
        <taxon>Bacillati</taxon>
        <taxon>Actinomycetota</taxon>
        <taxon>Actinomycetes</taxon>
        <taxon>Kitasatosporales</taxon>
        <taxon>Streptomycetaceae</taxon>
        <taxon>Streptomyces</taxon>
    </lineage>
</organism>
<sequence length="319" mass="33293">MSAITLQTPIAAQPAAVHQAVATAEGITGWFTDRARVEGGVQYLTFPGYPGPAWQFKVTDDRPERVAMTVLAGPPNWIGTEIVYAVQATAQGSELHFAHTGLNSDDQDHAMIERTWAELMQILKGYAETGQAAPKFVTETPLAEVARVVADLLRTLPTDAMAAPTPCPGFTVTGLLAHIVPVLVNSARAARKLPLSEEPVTDASPATVADLAVQAAAAWAEPGALEGMTTFGPGELPATLASAITLQELALHGWDLARGAGREVVLTEDTAQAVLAVVEQIGGQARATGGYGPALDTPAHGGPFERALAASGRDPRWTA</sequence>
<dbReference type="RefSeq" id="WP_311697917.1">
    <property type="nucleotide sequence ID" value="NZ_JAVREY010000037.1"/>
</dbReference>
<dbReference type="SUPFAM" id="SSF55961">
    <property type="entry name" value="Bet v1-like"/>
    <property type="match status" value="1"/>
</dbReference>
<dbReference type="Proteomes" id="UP001183809">
    <property type="component" value="Unassembled WGS sequence"/>
</dbReference>
<dbReference type="EMBL" id="JAVREY010000037">
    <property type="protein sequence ID" value="MDT0466457.1"/>
    <property type="molecule type" value="Genomic_DNA"/>
</dbReference>
<dbReference type="SUPFAM" id="SSF109854">
    <property type="entry name" value="DinB/YfiT-like putative metalloenzymes"/>
    <property type="match status" value="1"/>
</dbReference>
<gene>
    <name evidence="3" type="ORF">RM764_26200</name>
</gene>
<keyword evidence="4" id="KW-1185">Reference proteome</keyword>
<dbReference type="InterPro" id="IPR023393">
    <property type="entry name" value="START-like_dom_sf"/>
</dbReference>
<evidence type="ECO:0000313" key="3">
    <source>
        <dbReference type="EMBL" id="MDT0466457.1"/>
    </source>
</evidence>
<proteinExistence type="predicted"/>